<sequence length="44" mass="4675">MATISPLRATTDKIAKSLVLHRLCFCHKGAGLKPAPTTTKGILI</sequence>
<dbReference type="Proteomes" id="UP000319783">
    <property type="component" value="Unassembled WGS sequence"/>
</dbReference>
<accession>A0A533QAX5</accession>
<protein>
    <submittedName>
        <fullName evidence="1">Uncharacterized protein</fullName>
    </submittedName>
</protein>
<comment type="caution">
    <text evidence="1">The sequence shown here is derived from an EMBL/GenBank/DDBJ whole genome shotgun (WGS) entry which is preliminary data.</text>
</comment>
<evidence type="ECO:0000313" key="2">
    <source>
        <dbReference type="Proteomes" id="UP000319783"/>
    </source>
</evidence>
<gene>
    <name evidence="1" type="ORF">JETT_1882</name>
</gene>
<name>A0A533QAX5_9BACT</name>
<dbReference type="AlphaFoldDB" id="A0A533QAX5"/>
<evidence type="ECO:0000313" key="1">
    <source>
        <dbReference type="EMBL" id="TLD41865.1"/>
    </source>
</evidence>
<reference evidence="1 2" key="1">
    <citation type="submission" date="2019-04" db="EMBL/GenBank/DDBJ databases">
        <title>Genome of a novel bacterium Candidatus Jettenia ecosi reconstructed from metagenome of an anammox bioreactor.</title>
        <authorList>
            <person name="Mardanov A.V."/>
            <person name="Beletsky A.V."/>
            <person name="Ravin N.V."/>
            <person name="Botchkova E.A."/>
            <person name="Litti Y.V."/>
            <person name="Nozhevnikova A.N."/>
        </authorList>
    </citation>
    <scope>NUCLEOTIDE SEQUENCE [LARGE SCALE GENOMIC DNA]</scope>
    <source>
        <strain evidence="1">J2</strain>
    </source>
</reference>
<dbReference type="EMBL" id="SULG01000034">
    <property type="protein sequence ID" value="TLD41865.1"/>
    <property type="molecule type" value="Genomic_DNA"/>
</dbReference>
<organism evidence="1 2">
    <name type="scientific">Candidatus Jettenia ecosi</name>
    <dbReference type="NCBI Taxonomy" id="2494326"/>
    <lineage>
        <taxon>Bacteria</taxon>
        <taxon>Pseudomonadati</taxon>
        <taxon>Planctomycetota</taxon>
        <taxon>Candidatus Brocadiia</taxon>
        <taxon>Candidatus Brocadiales</taxon>
        <taxon>Candidatus Brocadiaceae</taxon>
        <taxon>Candidatus Jettenia</taxon>
    </lineage>
</organism>
<proteinExistence type="predicted"/>